<name>A0A7T2THN5_9MICO</name>
<sequence length="55" mass="6218">MDKNDWKSWALLSAVINNLEALSERVTDAGAISDEDIKLLAESVDHLKEFRQSED</sequence>
<evidence type="ECO:0000313" key="1">
    <source>
        <dbReference type="EMBL" id="QPS33999.1"/>
    </source>
</evidence>
<dbReference type="RefSeq" id="WP_197932091.1">
    <property type="nucleotide sequence ID" value="NZ_CP065682.1"/>
</dbReference>
<dbReference type="EMBL" id="CP065682">
    <property type="protein sequence ID" value="QPS33999.1"/>
    <property type="molecule type" value="Genomic_DNA"/>
</dbReference>
<dbReference type="Proteomes" id="UP000594979">
    <property type="component" value="Chromosome"/>
</dbReference>
<protein>
    <submittedName>
        <fullName evidence="1">Uncharacterized protein</fullName>
    </submittedName>
</protein>
<dbReference type="AlphaFoldDB" id="A0A7T2THN5"/>
<accession>A0A7T2THN5</accession>
<reference evidence="1 2" key="1">
    <citation type="submission" date="2020-12" db="EMBL/GenBank/DDBJ databases">
        <title>FDA dAtabase for Regulatory Grade micrObial Sequences (FDA-ARGOS): Supporting development and validation of Infectious Disease Dx tests.</title>
        <authorList>
            <person name="Sproer C."/>
            <person name="Gronow S."/>
            <person name="Severitt S."/>
            <person name="Schroder I."/>
            <person name="Tallon L."/>
            <person name="Sadzewicz L."/>
            <person name="Zhao X."/>
            <person name="Boylan J."/>
            <person name="Ott S."/>
            <person name="Bowen H."/>
            <person name="Vavikolanu K."/>
            <person name="Mehta A."/>
            <person name="Aluvathingal J."/>
            <person name="Nadendla S."/>
            <person name="Lowell S."/>
            <person name="Myers T."/>
            <person name="Yan Y."/>
            <person name="Sichtig H."/>
        </authorList>
    </citation>
    <scope>NUCLEOTIDE SEQUENCE [LARGE SCALE GENOMIC DNA]</scope>
    <source>
        <strain evidence="1 2">FDAARGOS_902</strain>
    </source>
</reference>
<evidence type="ECO:0000313" key="2">
    <source>
        <dbReference type="Proteomes" id="UP000594979"/>
    </source>
</evidence>
<organism evidence="1 2">
    <name type="scientific">Brevibacterium casei</name>
    <dbReference type="NCBI Taxonomy" id="33889"/>
    <lineage>
        <taxon>Bacteria</taxon>
        <taxon>Bacillati</taxon>
        <taxon>Actinomycetota</taxon>
        <taxon>Actinomycetes</taxon>
        <taxon>Micrococcales</taxon>
        <taxon>Brevibacteriaceae</taxon>
        <taxon>Brevibacterium</taxon>
    </lineage>
</organism>
<proteinExistence type="predicted"/>
<gene>
    <name evidence="1" type="ORF">I6G59_01250</name>
</gene>
<dbReference type="KEGG" id="bcau:I6G59_01250"/>